<accession>A0ABX1N7Q7</accession>
<comment type="caution">
    <text evidence="2">The sequence shown here is derived from an EMBL/GenBank/DDBJ whole genome shotgun (WGS) entry which is preliminary data.</text>
</comment>
<evidence type="ECO:0000256" key="1">
    <source>
        <dbReference type="SAM" id="Phobius"/>
    </source>
</evidence>
<keyword evidence="1" id="KW-0812">Transmembrane</keyword>
<dbReference type="EMBL" id="WTVH01000057">
    <property type="protein sequence ID" value="NMF95272.1"/>
    <property type="molecule type" value="Genomic_DNA"/>
</dbReference>
<evidence type="ECO:0000313" key="2">
    <source>
        <dbReference type="EMBL" id="NMF95272.1"/>
    </source>
</evidence>
<evidence type="ECO:0000313" key="3">
    <source>
        <dbReference type="Proteomes" id="UP000601990"/>
    </source>
</evidence>
<keyword evidence="1" id="KW-1133">Transmembrane helix</keyword>
<dbReference type="Proteomes" id="UP000601990">
    <property type="component" value="Unassembled WGS sequence"/>
</dbReference>
<protein>
    <recommendedName>
        <fullName evidence="4">DUF4760 domain-containing protein</fullName>
    </recommendedName>
</protein>
<gene>
    <name evidence="2" type="ORF">GO608_18345</name>
</gene>
<evidence type="ECO:0008006" key="4">
    <source>
        <dbReference type="Google" id="ProtNLM"/>
    </source>
</evidence>
<dbReference type="RefSeq" id="WP_169200466.1">
    <property type="nucleotide sequence ID" value="NZ_WTVH02000001.1"/>
</dbReference>
<sequence>MPTSLTSILASLDKGWATLIAASLAALVSIVSVIISVAASRSQAKLAARLTDSTNLSKEAREYRLKQLTSFYDPVYTLLAANKSIFERIGPTSPARGEQKFNDEETAEVWQKLSNEVVVPNNNRICEIIQANLHYLAESDDEAIYLEFLTHAHAYQVFKQSAYEAYRLFPFPKDFFEAVKRYSQDWCMTRS</sequence>
<reference evidence="2" key="1">
    <citation type="submission" date="2019-12" db="EMBL/GenBank/DDBJ databases">
        <title>Comparative genomics gives insights into the taxonomy of the Azoarcus-Aromatoleum group and reveals separate origins of nif in the plant-associated Azoarcus and non-plant-associated Aromatoleum sub-groups.</title>
        <authorList>
            <person name="Lafos M."/>
            <person name="Maluk M."/>
            <person name="Batista M."/>
            <person name="Junghare M."/>
            <person name="Carmona M."/>
            <person name="Faoro H."/>
            <person name="Cruz L.M."/>
            <person name="Battistoni F."/>
            <person name="De Souza E."/>
            <person name="Pedrosa F."/>
            <person name="Chen W.-M."/>
            <person name="Poole P.S."/>
            <person name="Dixon R.A."/>
            <person name="James E.K."/>
        </authorList>
    </citation>
    <scope>NUCLEOTIDE SEQUENCE</scope>
    <source>
        <strain evidence="2">U120</strain>
    </source>
</reference>
<keyword evidence="3" id="KW-1185">Reference proteome</keyword>
<organism evidence="2 3">
    <name type="scientific">Aromatoleum buckelii</name>
    <dbReference type="NCBI Taxonomy" id="200254"/>
    <lineage>
        <taxon>Bacteria</taxon>
        <taxon>Pseudomonadati</taxon>
        <taxon>Pseudomonadota</taxon>
        <taxon>Betaproteobacteria</taxon>
        <taxon>Rhodocyclales</taxon>
        <taxon>Rhodocyclaceae</taxon>
        <taxon>Aromatoleum</taxon>
    </lineage>
</organism>
<proteinExistence type="predicted"/>
<feature type="transmembrane region" description="Helical" evidence="1">
    <location>
        <begin position="16"/>
        <end position="39"/>
    </location>
</feature>
<keyword evidence="1" id="KW-0472">Membrane</keyword>
<name>A0ABX1N7Q7_9RHOO</name>